<accession>A0A6G1HA04</accession>
<dbReference type="EMBL" id="ML977143">
    <property type="protein sequence ID" value="KAF1990056.1"/>
    <property type="molecule type" value="Genomic_DNA"/>
</dbReference>
<keyword evidence="2" id="KW-0812">Transmembrane</keyword>
<evidence type="ECO:0000256" key="1">
    <source>
        <dbReference type="SAM" id="MobiDB-lite"/>
    </source>
</evidence>
<sequence>MAAGSFWAGESSHLRRSKIGLRSLDPSPYGSCLVCIFKSITSRQRLRWPPFALPVLLLFSVGAGCWLLSCLSPPRHLARRPHTSILAASGLPAARPPDDQPASLFRGCRLDRRLIQHSQSESSRQPPQAPRSAAQQSRTRTLLSSKPTREEGQ</sequence>
<feature type="transmembrane region" description="Helical" evidence="2">
    <location>
        <begin position="51"/>
        <end position="71"/>
    </location>
</feature>
<dbReference type="Proteomes" id="UP000800041">
    <property type="component" value="Unassembled WGS sequence"/>
</dbReference>
<keyword evidence="4" id="KW-1185">Reference proteome</keyword>
<gene>
    <name evidence="3" type="ORF">K402DRAFT_247142</name>
</gene>
<evidence type="ECO:0000256" key="2">
    <source>
        <dbReference type="SAM" id="Phobius"/>
    </source>
</evidence>
<proteinExistence type="predicted"/>
<protein>
    <submittedName>
        <fullName evidence="3">Uncharacterized protein</fullName>
    </submittedName>
</protein>
<dbReference type="AlphaFoldDB" id="A0A6G1HA04"/>
<evidence type="ECO:0000313" key="4">
    <source>
        <dbReference type="Proteomes" id="UP000800041"/>
    </source>
</evidence>
<feature type="region of interest" description="Disordered" evidence="1">
    <location>
        <begin position="116"/>
        <end position="153"/>
    </location>
</feature>
<feature type="compositionally biased region" description="Low complexity" evidence="1">
    <location>
        <begin position="116"/>
        <end position="138"/>
    </location>
</feature>
<keyword evidence="2" id="KW-0472">Membrane</keyword>
<organism evidence="3 4">
    <name type="scientific">Aulographum hederae CBS 113979</name>
    <dbReference type="NCBI Taxonomy" id="1176131"/>
    <lineage>
        <taxon>Eukaryota</taxon>
        <taxon>Fungi</taxon>
        <taxon>Dikarya</taxon>
        <taxon>Ascomycota</taxon>
        <taxon>Pezizomycotina</taxon>
        <taxon>Dothideomycetes</taxon>
        <taxon>Pleosporomycetidae</taxon>
        <taxon>Aulographales</taxon>
        <taxon>Aulographaceae</taxon>
    </lineage>
</organism>
<name>A0A6G1HA04_9PEZI</name>
<reference evidence="3" key="1">
    <citation type="journal article" date="2020" name="Stud. Mycol.">
        <title>101 Dothideomycetes genomes: a test case for predicting lifestyles and emergence of pathogens.</title>
        <authorList>
            <person name="Haridas S."/>
            <person name="Albert R."/>
            <person name="Binder M."/>
            <person name="Bloem J."/>
            <person name="Labutti K."/>
            <person name="Salamov A."/>
            <person name="Andreopoulos B."/>
            <person name="Baker S."/>
            <person name="Barry K."/>
            <person name="Bills G."/>
            <person name="Bluhm B."/>
            <person name="Cannon C."/>
            <person name="Castanera R."/>
            <person name="Culley D."/>
            <person name="Daum C."/>
            <person name="Ezra D."/>
            <person name="Gonzalez J."/>
            <person name="Henrissat B."/>
            <person name="Kuo A."/>
            <person name="Liang C."/>
            <person name="Lipzen A."/>
            <person name="Lutzoni F."/>
            <person name="Magnuson J."/>
            <person name="Mondo S."/>
            <person name="Nolan M."/>
            <person name="Ohm R."/>
            <person name="Pangilinan J."/>
            <person name="Park H.-J."/>
            <person name="Ramirez L."/>
            <person name="Alfaro M."/>
            <person name="Sun H."/>
            <person name="Tritt A."/>
            <person name="Yoshinaga Y."/>
            <person name="Zwiers L.-H."/>
            <person name="Turgeon B."/>
            <person name="Goodwin S."/>
            <person name="Spatafora J."/>
            <person name="Crous P."/>
            <person name="Grigoriev I."/>
        </authorList>
    </citation>
    <scope>NUCLEOTIDE SEQUENCE</scope>
    <source>
        <strain evidence="3">CBS 113979</strain>
    </source>
</reference>
<evidence type="ECO:0000313" key="3">
    <source>
        <dbReference type="EMBL" id="KAF1990056.1"/>
    </source>
</evidence>
<keyword evidence="2" id="KW-1133">Transmembrane helix</keyword>